<dbReference type="InterPro" id="IPR017741">
    <property type="entry name" value="FAD-dependent_OxRdtase_HpnW"/>
</dbReference>
<dbReference type="EMBL" id="VIRS01000020">
    <property type="protein sequence ID" value="TQS42063.1"/>
    <property type="molecule type" value="Genomic_DNA"/>
</dbReference>
<evidence type="ECO:0000256" key="4">
    <source>
        <dbReference type="ARBA" id="ARBA00023002"/>
    </source>
</evidence>
<dbReference type="GO" id="GO:0016491">
    <property type="term" value="F:oxidoreductase activity"/>
    <property type="evidence" value="ECO:0007669"/>
    <property type="project" value="UniProtKB-KW"/>
</dbReference>
<dbReference type="PANTHER" id="PTHR13847:SF286">
    <property type="entry name" value="D-AMINO ACID DEHYDROGENASE"/>
    <property type="match status" value="1"/>
</dbReference>
<dbReference type="InterPro" id="IPR036188">
    <property type="entry name" value="FAD/NAD-bd_sf"/>
</dbReference>
<evidence type="ECO:0000313" key="7">
    <source>
        <dbReference type="Proteomes" id="UP000317982"/>
    </source>
</evidence>
<reference evidence="6 7" key="1">
    <citation type="submission" date="2019-07" db="EMBL/GenBank/DDBJ databases">
        <title>Cryptosporangium phraense sp. nov., isolated from plant litter.</title>
        <authorList>
            <person name="Suriyachadkun C."/>
        </authorList>
    </citation>
    <scope>NUCLEOTIDE SEQUENCE [LARGE SCALE GENOMIC DNA]</scope>
    <source>
        <strain evidence="6 7">A-T 5661</strain>
    </source>
</reference>
<keyword evidence="4" id="KW-0560">Oxidoreductase</keyword>
<dbReference type="PANTHER" id="PTHR13847">
    <property type="entry name" value="SARCOSINE DEHYDROGENASE-RELATED"/>
    <property type="match status" value="1"/>
</dbReference>
<evidence type="ECO:0000256" key="2">
    <source>
        <dbReference type="ARBA" id="ARBA00009410"/>
    </source>
</evidence>
<feature type="domain" description="FAD dependent oxidoreductase" evidence="5">
    <location>
        <begin position="4"/>
        <end position="359"/>
    </location>
</feature>
<proteinExistence type="inferred from homology"/>
<evidence type="ECO:0000256" key="1">
    <source>
        <dbReference type="ARBA" id="ARBA00001974"/>
    </source>
</evidence>
<dbReference type="Gene3D" id="3.50.50.60">
    <property type="entry name" value="FAD/NAD(P)-binding domain"/>
    <property type="match status" value="1"/>
</dbReference>
<dbReference type="OrthoDB" id="9799943at2"/>
<dbReference type="Proteomes" id="UP000317982">
    <property type="component" value="Unassembled WGS sequence"/>
</dbReference>
<comment type="similarity">
    <text evidence="2">Belongs to the DadA oxidoreductase family.</text>
</comment>
<comment type="cofactor">
    <cofactor evidence="1">
        <name>FAD</name>
        <dbReference type="ChEBI" id="CHEBI:57692"/>
    </cofactor>
</comment>
<dbReference type="NCBIfam" id="TIGR03364">
    <property type="entry name" value="HpnW_proposed"/>
    <property type="match status" value="1"/>
</dbReference>
<dbReference type="Pfam" id="PF01266">
    <property type="entry name" value="DAO"/>
    <property type="match status" value="1"/>
</dbReference>
<dbReference type="InParanoid" id="A0A545AL73"/>
<dbReference type="RefSeq" id="WP_142707464.1">
    <property type="nucleotide sequence ID" value="NZ_VIRS01000020.1"/>
</dbReference>
<evidence type="ECO:0000259" key="5">
    <source>
        <dbReference type="Pfam" id="PF01266"/>
    </source>
</evidence>
<accession>A0A545AL73</accession>
<protein>
    <submittedName>
        <fullName evidence="6">TIGR03364 family FAD-dependent oxidoreductase</fullName>
    </submittedName>
</protein>
<name>A0A545AL73_9ACTN</name>
<evidence type="ECO:0000256" key="3">
    <source>
        <dbReference type="ARBA" id="ARBA00022630"/>
    </source>
</evidence>
<dbReference type="SUPFAM" id="SSF51905">
    <property type="entry name" value="FAD/NAD(P)-binding domain"/>
    <property type="match status" value="1"/>
</dbReference>
<comment type="caution">
    <text evidence="6">The sequence shown here is derived from an EMBL/GenBank/DDBJ whole genome shotgun (WGS) entry which is preliminary data.</text>
</comment>
<evidence type="ECO:0000313" key="6">
    <source>
        <dbReference type="EMBL" id="TQS42063.1"/>
    </source>
</evidence>
<gene>
    <name evidence="6" type="ORF">FL583_26100</name>
</gene>
<dbReference type="InterPro" id="IPR006076">
    <property type="entry name" value="FAD-dep_OxRdtase"/>
</dbReference>
<dbReference type="Gene3D" id="3.30.9.10">
    <property type="entry name" value="D-Amino Acid Oxidase, subunit A, domain 2"/>
    <property type="match status" value="1"/>
</dbReference>
<organism evidence="6 7">
    <name type="scientific">Cryptosporangium phraense</name>
    <dbReference type="NCBI Taxonomy" id="2593070"/>
    <lineage>
        <taxon>Bacteria</taxon>
        <taxon>Bacillati</taxon>
        <taxon>Actinomycetota</taxon>
        <taxon>Actinomycetes</taxon>
        <taxon>Cryptosporangiales</taxon>
        <taxon>Cryptosporangiaceae</taxon>
        <taxon>Cryptosporangium</taxon>
    </lineage>
</organism>
<keyword evidence="7" id="KW-1185">Reference proteome</keyword>
<keyword evidence="3" id="KW-0285">Flavoprotein</keyword>
<dbReference type="GO" id="GO:0005737">
    <property type="term" value="C:cytoplasm"/>
    <property type="evidence" value="ECO:0007669"/>
    <property type="project" value="TreeGrafter"/>
</dbReference>
<dbReference type="AlphaFoldDB" id="A0A545AL73"/>
<sequence>MTADVVIVGAGIVGLAHAVEAVRRGLSTVVVDRDDFASGASVRNFGHGCVTGQAGPALEYGLIARERWLDLGAKAGFDVSTAGTVVAARADDELAVLAEFQERSAQPVELLDRQTVLERVPLNPRTVLGGAWLPLDVRVDPRTAIPAIASWLAEQGVDFRWATNVLGVETGTVHTSRGRVDGSAVVVATGHDTDRLFPGLTEPIALRRCVLHMLRVEAPGGVRFDPAVLTGLSLLRYDGFAACPSAASIRARFAAERPDLLDAQVNLMFTQRPTGELTIGDTHSYGRTPEPFRPEEYDELLLHETAALLGVPSLRVRERWAGVYASSPMQNFLIEAPAPGVRVVAVTTGIGMTTALGLAPSVLAGLY</sequence>